<sequence>MTLAQRLGLAKTPLFLVDGSAYLYRGYHAFRDIARSDGFPTSALFMVFRLLFKLLKEQQPSHLIFFLDGKGPNFRSTIYADYKANREAMPEPLARQIEPLRQGLALLGVPVIVPEGAEADDGIASLAARFRDQMPVVIVGADKDLKQCLSEQVALYDPSGKAERLTTLADFTADCGITPASWPDLQALVGDTSDNIPGIPGIGPKTALELLRRLPTLEAVREGLETVKPTVRQKIAPALAELFTYRELTRLRTDILPDTTLSDAALTPPDRDALRAFLEGYEFRTLAREIPGSPPEAAPKKEPAKSAQLSLFDAPGTAASAPAAPAASAPVAAQAPPAPVALADLPDAAGRALALVPLENGSSLSFGPDEFFVAADPPALAAYLARAKRVAVPSVKALLAAHAAFAALPLPLWFDLGLAAYLLNPEARSYGFDRLRDSLFSDPAVDASTISPSDCARAGALLADTLSARLETAGLTSLVATLELPLIPVLLAMEQAGIGIDREAFASFATEVAGKLAVLEADIVALAGKPFNPRSSQQLGEILYTDLGLKAHGKTPGGAASTSQEALERLAGLHPLVDRILEFRKLEKLRSTYLGPLPTVADGRGRIHTTFNNMATATGRLSSSNPNLQNIPIRGEFGRRMRDCFIAAPGNKLVAADYSQIELRVLAHLSREPALLDAFANGADIHARTAALLFDKEQAAVAPDERRQAKTINFGLLYGMGPQKLSRDLGIKLDVAKAFIARYFERLPGLSAFYDGIVESAKAQGFVTTLAGRRRLLPDIRSANSQLASQARRQAINTVVQGGAADIIKMAMLAAAGDPELARGQATLVLQIHDELLLETPGETAQAAGERLAGLMAGVYPLAVPLEVDWGTGHTWGEAH</sequence>
<dbReference type="SUPFAM" id="SSF88723">
    <property type="entry name" value="PIN domain-like"/>
    <property type="match status" value="1"/>
</dbReference>
<dbReference type="SMART" id="SM00279">
    <property type="entry name" value="HhH2"/>
    <property type="match status" value="1"/>
</dbReference>
<dbReference type="CDD" id="cd09859">
    <property type="entry name" value="PIN_53EXO"/>
    <property type="match status" value="1"/>
</dbReference>
<dbReference type="Pfam" id="PF01367">
    <property type="entry name" value="5_3_exonuc"/>
    <property type="match status" value="1"/>
</dbReference>
<evidence type="ECO:0000256" key="9">
    <source>
        <dbReference type="ARBA" id="ARBA00023125"/>
    </source>
</evidence>
<protein>
    <recommendedName>
        <fullName evidence="3 12">DNA polymerase I</fullName>
        <ecNumber evidence="2 12">2.7.7.7</ecNumber>
    </recommendedName>
</protein>
<comment type="function">
    <text evidence="13">In addition to polymerase activity, this DNA polymerase exhibits 5'-3' exonuclease activity.</text>
</comment>
<dbReference type="CDD" id="cd08637">
    <property type="entry name" value="DNA_pol_A_pol_I_C"/>
    <property type="match status" value="1"/>
</dbReference>
<dbReference type="Pfam" id="PF02739">
    <property type="entry name" value="5_3_exonuc_N"/>
    <property type="match status" value="1"/>
</dbReference>
<dbReference type="Gene3D" id="1.20.1060.10">
    <property type="entry name" value="Taq DNA Polymerase, Chain T, domain 4"/>
    <property type="match status" value="1"/>
</dbReference>
<evidence type="ECO:0000313" key="17">
    <source>
        <dbReference type="Proteomes" id="UP000482487"/>
    </source>
</evidence>
<dbReference type="GO" id="GO:0006261">
    <property type="term" value="P:DNA-templated DNA replication"/>
    <property type="evidence" value="ECO:0007669"/>
    <property type="project" value="UniProtKB-UniRule"/>
</dbReference>
<dbReference type="PROSITE" id="PS00447">
    <property type="entry name" value="DNA_POLYMERASE_A"/>
    <property type="match status" value="1"/>
</dbReference>
<keyword evidence="6 13" id="KW-0235">DNA replication</keyword>
<keyword evidence="13" id="KW-0378">Hydrolase</keyword>
<dbReference type="Gene3D" id="3.30.70.370">
    <property type="match status" value="1"/>
</dbReference>
<accession>A0A7C9NKZ6</accession>
<proteinExistence type="inferred from homology"/>
<dbReference type="Gene3D" id="3.40.50.1010">
    <property type="entry name" value="5'-nuclease"/>
    <property type="match status" value="1"/>
</dbReference>
<evidence type="ECO:0000259" key="15">
    <source>
        <dbReference type="SMART" id="SM00482"/>
    </source>
</evidence>
<keyword evidence="8 13" id="KW-0239">DNA-directed DNA polymerase</keyword>
<evidence type="ECO:0000256" key="8">
    <source>
        <dbReference type="ARBA" id="ARBA00022932"/>
    </source>
</evidence>
<dbReference type="Proteomes" id="UP000482487">
    <property type="component" value="Unassembled WGS sequence"/>
</dbReference>
<keyword evidence="10 13" id="KW-0234">DNA repair</keyword>
<dbReference type="GO" id="GO:0003677">
    <property type="term" value="F:DNA binding"/>
    <property type="evidence" value="ECO:0007669"/>
    <property type="project" value="UniProtKB-UniRule"/>
</dbReference>
<keyword evidence="13" id="KW-0269">Exonuclease</keyword>
<dbReference type="Pfam" id="PF00476">
    <property type="entry name" value="DNA_pol_A"/>
    <property type="match status" value="1"/>
</dbReference>
<dbReference type="CDD" id="cd09898">
    <property type="entry name" value="H3TH_53EXO"/>
    <property type="match status" value="1"/>
</dbReference>
<dbReference type="FunFam" id="1.10.150.20:FF:000003">
    <property type="entry name" value="DNA polymerase I"/>
    <property type="match status" value="1"/>
</dbReference>
<gene>
    <name evidence="13 16" type="primary">polA</name>
    <name evidence="16" type="ORF">GTA51_14805</name>
</gene>
<dbReference type="InterPro" id="IPR018320">
    <property type="entry name" value="DNA_polymerase_1"/>
</dbReference>
<dbReference type="AlphaFoldDB" id="A0A7C9NKZ6"/>
<dbReference type="NCBIfam" id="NF004397">
    <property type="entry name" value="PRK05755.1"/>
    <property type="match status" value="1"/>
</dbReference>
<keyword evidence="9 13" id="KW-0238">DNA-binding</keyword>
<dbReference type="OrthoDB" id="9806424at2"/>
<dbReference type="InterPro" id="IPR036397">
    <property type="entry name" value="RNaseH_sf"/>
</dbReference>
<name>A0A7C9NKZ6_9BACT</name>
<dbReference type="Gene3D" id="1.10.150.20">
    <property type="entry name" value="5' to 3' exonuclease, C-terminal subdomain"/>
    <property type="match status" value="2"/>
</dbReference>
<dbReference type="EMBL" id="WVUD01000031">
    <property type="protein sequence ID" value="MYL84396.1"/>
    <property type="molecule type" value="Genomic_DNA"/>
</dbReference>
<keyword evidence="4 13" id="KW-0808">Transferase</keyword>
<dbReference type="SUPFAM" id="SSF56672">
    <property type="entry name" value="DNA/RNA polymerases"/>
    <property type="match status" value="1"/>
</dbReference>
<evidence type="ECO:0000256" key="7">
    <source>
        <dbReference type="ARBA" id="ARBA00022763"/>
    </source>
</evidence>
<dbReference type="GO" id="GO:0003887">
    <property type="term" value="F:DNA-directed DNA polymerase activity"/>
    <property type="evidence" value="ECO:0007669"/>
    <property type="project" value="UniProtKB-UniRule"/>
</dbReference>
<dbReference type="FunFam" id="1.10.150.20:FF:000002">
    <property type="entry name" value="DNA polymerase I"/>
    <property type="match status" value="1"/>
</dbReference>
<dbReference type="PANTHER" id="PTHR10133">
    <property type="entry name" value="DNA POLYMERASE I"/>
    <property type="match status" value="1"/>
</dbReference>
<evidence type="ECO:0000313" key="16">
    <source>
        <dbReference type="EMBL" id="MYL84396.1"/>
    </source>
</evidence>
<dbReference type="GO" id="GO:0006302">
    <property type="term" value="P:double-strand break repair"/>
    <property type="evidence" value="ECO:0007669"/>
    <property type="project" value="TreeGrafter"/>
</dbReference>
<dbReference type="InterPro" id="IPR020046">
    <property type="entry name" value="5-3_exonucl_a-hlix_arch_N"/>
</dbReference>
<dbReference type="InterPro" id="IPR019760">
    <property type="entry name" value="DNA-dir_DNA_pol_A_CS"/>
</dbReference>
<evidence type="ECO:0000256" key="11">
    <source>
        <dbReference type="ARBA" id="ARBA00049244"/>
    </source>
</evidence>
<dbReference type="SUPFAM" id="SSF47807">
    <property type="entry name" value="5' to 3' exonuclease, C-terminal subdomain"/>
    <property type="match status" value="1"/>
</dbReference>
<dbReference type="EC" id="2.7.7.7" evidence="2 12"/>
<dbReference type="Gene3D" id="3.30.420.10">
    <property type="entry name" value="Ribonuclease H-like superfamily/Ribonuclease H"/>
    <property type="match status" value="1"/>
</dbReference>
<organism evidence="16 17">
    <name type="scientific">Solidesulfovibrio aerotolerans</name>
    <dbReference type="NCBI Taxonomy" id="295255"/>
    <lineage>
        <taxon>Bacteria</taxon>
        <taxon>Pseudomonadati</taxon>
        <taxon>Thermodesulfobacteriota</taxon>
        <taxon>Desulfovibrionia</taxon>
        <taxon>Desulfovibrionales</taxon>
        <taxon>Desulfovibrionaceae</taxon>
        <taxon>Solidesulfovibrio</taxon>
    </lineage>
</organism>
<comment type="similarity">
    <text evidence="1 13">Belongs to the DNA polymerase type-A family.</text>
</comment>
<dbReference type="InterPro" id="IPR008918">
    <property type="entry name" value="HhH2"/>
</dbReference>
<dbReference type="GO" id="GO:0008409">
    <property type="term" value="F:5'-3' exonuclease activity"/>
    <property type="evidence" value="ECO:0007669"/>
    <property type="project" value="UniProtKB-UniRule"/>
</dbReference>
<keyword evidence="7 13" id="KW-0227">DNA damage</keyword>
<dbReference type="RefSeq" id="WP_160962386.1">
    <property type="nucleotide sequence ID" value="NZ_WVUD01000031.1"/>
</dbReference>
<dbReference type="SMART" id="SM00475">
    <property type="entry name" value="53EXOc"/>
    <property type="match status" value="1"/>
</dbReference>
<evidence type="ECO:0000259" key="14">
    <source>
        <dbReference type="SMART" id="SM00475"/>
    </source>
</evidence>
<keyword evidence="17" id="KW-1185">Reference proteome</keyword>
<evidence type="ECO:0000256" key="10">
    <source>
        <dbReference type="ARBA" id="ARBA00023204"/>
    </source>
</evidence>
<dbReference type="InterPro" id="IPR002421">
    <property type="entry name" value="5-3_exonuclease"/>
</dbReference>
<dbReference type="InterPro" id="IPR029060">
    <property type="entry name" value="PIN-like_dom_sf"/>
</dbReference>
<dbReference type="InterPro" id="IPR036279">
    <property type="entry name" value="5-3_exonuclease_C_sf"/>
</dbReference>
<evidence type="ECO:0000256" key="1">
    <source>
        <dbReference type="ARBA" id="ARBA00007705"/>
    </source>
</evidence>
<comment type="catalytic activity">
    <reaction evidence="11 13">
        <text>DNA(n) + a 2'-deoxyribonucleoside 5'-triphosphate = DNA(n+1) + diphosphate</text>
        <dbReference type="Rhea" id="RHEA:22508"/>
        <dbReference type="Rhea" id="RHEA-COMP:17339"/>
        <dbReference type="Rhea" id="RHEA-COMP:17340"/>
        <dbReference type="ChEBI" id="CHEBI:33019"/>
        <dbReference type="ChEBI" id="CHEBI:61560"/>
        <dbReference type="ChEBI" id="CHEBI:173112"/>
        <dbReference type="EC" id="2.7.7.7"/>
    </reaction>
</comment>
<evidence type="ECO:0000256" key="3">
    <source>
        <dbReference type="ARBA" id="ARBA00020311"/>
    </source>
</evidence>
<feature type="domain" description="5'-3' exonuclease" evidence="14">
    <location>
        <begin position="10"/>
        <end position="267"/>
    </location>
</feature>
<keyword evidence="13" id="KW-0540">Nuclease</keyword>
<evidence type="ECO:0000256" key="6">
    <source>
        <dbReference type="ARBA" id="ARBA00022705"/>
    </source>
</evidence>
<dbReference type="PANTHER" id="PTHR10133:SF27">
    <property type="entry name" value="DNA POLYMERASE NU"/>
    <property type="match status" value="1"/>
</dbReference>
<evidence type="ECO:0000256" key="4">
    <source>
        <dbReference type="ARBA" id="ARBA00022679"/>
    </source>
</evidence>
<dbReference type="InterPro" id="IPR020045">
    <property type="entry name" value="DNA_polI_H3TH"/>
</dbReference>
<dbReference type="SMART" id="SM00482">
    <property type="entry name" value="POLAc"/>
    <property type="match status" value="1"/>
</dbReference>
<dbReference type="InterPro" id="IPR002298">
    <property type="entry name" value="DNA_polymerase_A"/>
</dbReference>
<keyword evidence="5 13" id="KW-0548">Nucleotidyltransferase</keyword>
<evidence type="ECO:0000256" key="5">
    <source>
        <dbReference type="ARBA" id="ARBA00022695"/>
    </source>
</evidence>
<evidence type="ECO:0000256" key="13">
    <source>
        <dbReference type="RuleBase" id="RU004460"/>
    </source>
</evidence>
<evidence type="ECO:0000256" key="2">
    <source>
        <dbReference type="ARBA" id="ARBA00012417"/>
    </source>
</evidence>
<evidence type="ECO:0000256" key="12">
    <source>
        <dbReference type="NCBIfam" id="TIGR00593"/>
    </source>
</evidence>
<dbReference type="NCBIfam" id="TIGR00593">
    <property type="entry name" value="pola"/>
    <property type="match status" value="1"/>
</dbReference>
<dbReference type="InterPro" id="IPR043502">
    <property type="entry name" value="DNA/RNA_pol_sf"/>
</dbReference>
<dbReference type="InterPro" id="IPR001098">
    <property type="entry name" value="DNA-dir_DNA_pol_A_palm_dom"/>
</dbReference>
<feature type="domain" description="DNA-directed DNA polymerase family A palm" evidence="15">
    <location>
        <begin position="638"/>
        <end position="844"/>
    </location>
</feature>
<comment type="caution">
    <text evidence="16">The sequence shown here is derived from an EMBL/GenBank/DDBJ whole genome shotgun (WGS) entry which is preliminary data.</text>
</comment>
<dbReference type="PRINTS" id="PR00868">
    <property type="entry name" value="DNAPOLI"/>
</dbReference>
<reference evidence="16 17" key="1">
    <citation type="submission" date="2020-01" db="EMBL/GenBank/DDBJ databases">
        <title>Genome sequence of Desulfovibrio aerotolerans DSM 16695(T).</title>
        <authorList>
            <person name="Karnachuk O."/>
            <person name="Avakyan M."/>
            <person name="Mardanov A."/>
            <person name="Kadnikov V."/>
            <person name="Ravin N."/>
        </authorList>
    </citation>
    <scope>NUCLEOTIDE SEQUENCE [LARGE SCALE GENOMIC DNA]</scope>
    <source>
        <strain evidence="16 17">DSM 16695</strain>
    </source>
</reference>